<proteinExistence type="predicted"/>
<evidence type="ECO:0000313" key="3">
    <source>
        <dbReference type="Proteomes" id="UP000316443"/>
    </source>
</evidence>
<gene>
    <name evidence="2" type="ORF">EWV85_01615</name>
    <name evidence="1" type="ORF">EWV85_16025</name>
</gene>
<feature type="non-terminal residue" evidence="1">
    <location>
        <position position="1"/>
    </location>
</feature>
<dbReference type="EMBL" id="SFCA01000164">
    <property type="protein sequence ID" value="TRT51342.1"/>
    <property type="molecule type" value="Genomic_DNA"/>
</dbReference>
<organism evidence="1 3">
    <name type="scientific">Microcystis aeruginosa Ma_QC_C_20070703_M131</name>
    <dbReference type="NCBI Taxonomy" id="2486263"/>
    <lineage>
        <taxon>Bacteria</taxon>
        <taxon>Bacillati</taxon>
        <taxon>Cyanobacteriota</taxon>
        <taxon>Cyanophyceae</taxon>
        <taxon>Oscillatoriophycideae</taxon>
        <taxon>Chroococcales</taxon>
        <taxon>Microcystaceae</taxon>
        <taxon>Microcystis</taxon>
    </lineage>
</organism>
<protein>
    <submittedName>
        <fullName evidence="1">IS200/IS605 family transposase</fullName>
    </submittedName>
</protein>
<name>A0A551XRK5_MICAE</name>
<evidence type="ECO:0000313" key="2">
    <source>
        <dbReference type="EMBL" id="TRT62026.1"/>
    </source>
</evidence>
<sequence>MIARYVKEQDKEYLQLHQNLQLSLF</sequence>
<evidence type="ECO:0000313" key="1">
    <source>
        <dbReference type="EMBL" id="TRT51342.1"/>
    </source>
</evidence>
<accession>A0A551XRK5</accession>
<comment type="caution">
    <text evidence="1">The sequence shown here is derived from an EMBL/GenBank/DDBJ whole genome shotgun (WGS) entry which is preliminary data.</text>
</comment>
<dbReference type="AlphaFoldDB" id="A0A551XRK5"/>
<reference evidence="1 3" key="1">
    <citation type="submission" date="2019-01" db="EMBL/GenBank/DDBJ databases">
        <title>Coherence of Microcystis species and biogeography revealed through population genomics.</title>
        <authorList>
            <person name="Perez-Carrascal O.M."/>
            <person name="Terrat Y."/>
            <person name="Giani A."/>
            <person name="Fortin N."/>
            <person name="Tromas N."/>
            <person name="Shapiro B.J."/>
        </authorList>
    </citation>
    <scope>NUCLEOTIDE SEQUENCE [LARGE SCALE GENOMIC DNA]</scope>
    <source>
        <strain evidence="1">Ma_QC_C_20070703_M131</strain>
    </source>
</reference>
<dbReference type="EMBL" id="SFCA01000019">
    <property type="protein sequence ID" value="TRT62026.1"/>
    <property type="molecule type" value="Genomic_DNA"/>
</dbReference>
<dbReference type="Proteomes" id="UP000316443">
    <property type="component" value="Unassembled WGS sequence"/>
</dbReference>